<evidence type="ECO:0000313" key="6">
    <source>
        <dbReference type="WBParaSite" id="TTAC_0000553801-mRNA-1"/>
    </source>
</evidence>
<keyword evidence="5" id="KW-1185">Reference proteome</keyword>
<keyword evidence="3" id="KW-0812">Transmembrane</keyword>
<gene>
    <name evidence="4" type="ORF">TTAC_LOCUS5521</name>
</gene>
<evidence type="ECO:0000313" key="5">
    <source>
        <dbReference type="Proteomes" id="UP000274429"/>
    </source>
</evidence>
<feature type="coiled-coil region" evidence="1">
    <location>
        <begin position="81"/>
        <end position="108"/>
    </location>
</feature>
<dbReference type="EMBL" id="UYWX01007831">
    <property type="protein sequence ID" value="VDM27149.1"/>
    <property type="molecule type" value="Genomic_DNA"/>
</dbReference>
<sequence>MPINDSFVSKEEVEKACNCLHCTYQRPVVQVTKEERNRLPVPKYVTTLLNMALLALVLILIFGTVLGFCLNNKDKAMILFLTRTRKRKREYEEALAREAAERAAKEAEEQNLINWNPFLNRYGMLAGSGAMGGFGPFSARLPMGNMDGTSGGQFGGSQHSASANQEAQKGAGRKRGGR</sequence>
<dbReference type="AlphaFoldDB" id="A0A0R3WXP8"/>
<proteinExistence type="predicted"/>
<protein>
    <submittedName>
        <fullName evidence="6">Nematode cuticle collagen N-terminal domain-containing protein</fullName>
    </submittedName>
</protein>
<feature type="compositionally biased region" description="Polar residues" evidence="2">
    <location>
        <begin position="156"/>
        <end position="167"/>
    </location>
</feature>
<dbReference type="OrthoDB" id="10591236at2759"/>
<evidence type="ECO:0000256" key="2">
    <source>
        <dbReference type="SAM" id="MobiDB-lite"/>
    </source>
</evidence>
<feature type="region of interest" description="Disordered" evidence="2">
    <location>
        <begin position="147"/>
        <end position="178"/>
    </location>
</feature>
<name>A0A0R3WXP8_HYDTA</name>
<evidence type="ECO:0000256" key="1">
    <source>
        <dbReference type="SAM" id="Coils"/>
    </source>
</evidence>
<keyword evidence="3" id="KW-1133">Transmembrane helix</keyword>
<evidence type="ECO:0000256" key="3">
    <source>
        <dbReference type="SAM" id="Phobius"/>
    </source>
</evidence>
<accession>A0A0R3WXP8</accession>
<keyword evidence="1" id="KW-0175">Coiled coil</keyword>
<dbReference type="Proteomes" id="UP000274429">
    <property type="component" value="Unassembled WGS sequence"/>
</dbReference>
<keyword evidence="3" id="KW-0472">Membrane</keyword>
<dbReference type="WBParaSite" id="TTAC_0000553801-mRNA-1">
    <property type="protein sequence ID" value="TTAC_0000553801-mRNA-1"/>
    <property type="gene ID" value="TTAC_0000553801"/>
</dbReference>
<reference evidence="4 5" key="2">
    <citation type="submission" date="2018-11" db="EMBL/GenBank/DDBJ databases">
        <authorList>
            <consortium name="Pathogen Informatics"/>
        </authorList>
    </citation>
    <scope>NUCLEOTIDE SEQUENCE [LARGE SCALE GENOMIC DNA]</scope>
</reference>
<reference evidence="6" key="1">
    <citation type="submission" date="2017-02" db="UniProtKB">
        <authorList>
            <consortium name="WormBaseParasite"/>
        </authorList>
    </citation>
    <scope>IDENTIFICATION</scope>
</reference>
<evidence type="ECO:0000313" key="4">
    <source>
        <dbReference type="EMBL" id="VDM27149.1"/>
    </source>
</evidence>
<organism evidence="6">
    <name type="scientific">Hydatigena taeniaeformis</name>
    <name type="common">Feline tapeworm</name>
    <name type="synonym">Taenia taeniaeformis</name>
    <dbReference type="NCBI Taxonomy" id="6205"/>
    <lineage>
        <taxon>Eukaryota</taxon>
        <taxon>Metazoa</taxon>
        <taxon>Spiralia</taxon>
        <taxon>Lophotrochozoa</taxon>
        <taxon>Platyhelminthes</taxon>
        <taxon>Cestoda</taxon>
        <taxon>Eucestoda</taxon>
        <taxon>Cyclophyllidea</taxon>
        <taxon>Taeniidae</taxon>
        <taxon>Hydatigera</taxon>
    </lineage>
</organism>
<feature type="transmembrane region" description="Helical" evidence="3">
    <location>
        <begin position="48"/>
        <end position="70"/>
    </location>
</feature>